<sequence>MLDALSPQRRRVVLAGVAVVALLLAVLVGGLVVRAGRPVAAVPQDVLGPVLLVPGYGGDGSSLQPLAAAVRAAGRNAVVVPEVGDGTGDLDAQAAALARVAEQARDEAGAPSVDVVGYSAGGVVARLWVRDHGGDAVARRVLTLGSPHHGTTQAALGASLAGGCPTACEQLVPGSALLRRLNARDETPAGPGWVTLRSTADQVVTPVDSAALDGALDVVVQDLCPAARTPHGGLPTDPVTLALLGSALGAGDPAAPADVRC</sequence>
<gene>
    <name evidence="2" type="ORF">SAMN04488543_3737</name>
</gene>
<reference evidence="2 3" key="1">
    <citation type="submission" date="2016-10" db="EMBL/GenBank/DDBJ databases">
        <authorList>
            <person name="de Groot N.N."/>
        </authorList>
    </citation>
    <scope>NUCLEOTIDE SEQUENCE [LARGE SCALE GENOMIC DNA]</scope>
    <source>
        <strain evidence="2 3">DSM 21741</strain>
    </source>
</reference>
<accession>A0A1H1ZEX0</accession>
<dbReference type="InterPro" id="IPR053228">
    <property type="entry name" value="Stereospecific_Lipase"/>
</dbReference>
<dbReference type="Proteomes" id="UP000199092">
    <property type="component" value="Chromosome I"/>
</dbReference>
<proteinExistence type="predicted"/>
<dbReference type="PANTHER" id="PTHR37574:SF1">
    <property type="entry name" value="LIPASE B"/>
    <property type="match status" value="1"/>
</dbReference>
<dbReference type="OrthoDB" id="8871309at2"/>
<keyword evidence="1" id="KW-1133">Transmembrane helix</keyword>
<dbReference type="InterPro" id="IPR029058">
    <property type="entry name" value="AB_hydrolase_fold"/>
</dbReference>
<keyword evidence="1" id="KW-0812">Transmembrane</keyword>
<dbReference type="Pfam" id="PF02089">
    <property type="entry name" value="Palm_thioest"/>
    <property type="match status" value="1"/>
</dbReference>
<dbReference type="SUPFAM" id="SSF53474">
    <property type="entry name" value="alpha/beta-Hydrolases"/>
    <property type="match status" value="1"/>
</dbReference>
<dbReference type="Gene3D" id="3.40.50.1820">
    <property type="entry name" value="alpha/beta hydrolase"/>
    <property type="match status" value="1"/>
</dbReference>
<dbReference type="GO" id="GO:0016787">
    <property type="term" value="F:hydrolase activity"/>
    <property type="evidence" value="ECO:0007669"/>
    <property type="project" value="UniProtKB-KW"/>
</dbReference>
<evidence type="ECO:0000256" key="1">
    <source>
        <dbReference type="SAM" id="Phobius"/>
    </source>
</evidence>
<dbReference type="PANTHER" id="PTHR37574">
    <property type="entry name" value="LIPASE B"/>
    <property type="match status" value="1"/>
</dbReference>
<evidence type="ECO:0000313" key="2">
    <source>
        <dbReference type="EMBL" id="SDT32331.1"/>
    </source>
</evidence>
<protein>
    <submittedName>
        <fullName evidence="2">Triacylglycerol esterase/lipase EstA, alpha/beta hydrolase fold</fullName>
    </submittedName>
</protein>
<dbReference type="RefSeq" id="WP_091414743.1">
    <property type="nucleotide sequence ID" value="NZ_LT629749.1"/>
</dbReference>
<keyword evidence="3" id="KW-1185">Reference proteome</keyword>
<evidence type="ECO:0000313" key="3">
    <source>
        <dbReference type="Proteomes" id="UP000199092"/>
    </source>
</evidence>
<feature type="transmembrane region" description="Helical" evidence="1">
    <location>
        <begin position="12"/>
        <end position="33"/>
    </location>
</feature>
<organism evidence="2 3">
    <name type="scientific">Friedmanniella luteola</name>
    <dbReference type="NCBI Taxonomy" id="546871"/>
    <lineage>
        <taxon>Bacteria</taxon>
        <taxon>Bacillati</taxon>
        <taxon>Actinomycetota</taxon>
        <taxon>Actinomycetes</taxon>
        <taxon>Propionibacteriales</taxon>
        <taxon>Nocardioidaceae</taxon>
        <taxon>Friedmanniella</taxon>
    </lineage>
</organism>
<dbReference type="STRING" id="546871.SAMN04488543_3737"/>
<name>A0A1H1ZEX0_9ACTN</name>
<dbReference type="AlphaFoldDB" id="A0A1H1ZEX0"/>
<keyword evidence="1" id="KW-0472">Membrane</keyword>
<keyword evidence="2" id="KW-0378">Hydrolase</keyword>
<dbReference type="EMBL" id="LT629749">
    <property type="protein sequence ID" value="SDT32331.1"/>
    <property type="molecule type" value="Genomic_DNA"/>
</dbReference>